<dbReference type="AlphaFoldDB" id="A0A0A9GDW8"/>
<sequence length="60" mass="6883">MPAQEPLHQQMILTKTTCLDQAKVLLLLLLTPVTDPRTNMEMKRRCADLLKIVRLQGRVV</sequence>
<proteinExistence type="predicted"/>
<name>A0A0A9GDW8_ARUDO</name>
<protein>
    <submittedName>
        <fullName evidence="1">Uncharacterized protein</fullName>
    </submittedName>
</protein>
<reference evidence="1" key="1">
    <citation type="submission" date="2014-09" db="EMBL/GenBank/DDBJ databases">
        <authorList>
            <person name="Magalhaes I.L.F."/>
            <person name="Oliveira U."/>
            <person name="Santos F.R."/>
            <person name="Vidigal T.H.D.A."/>
            <person name="Brescovit A.D."/>
            <person name="Santos A.J."/>
        </authorList>
    </citation>
    <scope>NUCLEOTIDE SEQUENCE</scope>
    <source>
        <tissue evidence="1">Shoot tissue taken approximately 20 cm above the soil surface</tissue>
    </source>
</reference>
<accession>A0A0A9GDW8</accession>
<organism evidence="1">
    <name type="scientific">Arundo donax</name>
    <name type="common">Giant reed</name>
    <name type="synonym">Donax arundinaceus</name>
    <dbReference type="NCBI Taxonomy" id="35708"/>
    <lineage>
        <taxon>Eukaryota</taxon>
        <taxon>Viridiplantae</taxon>
        <taxon>Streptophyta</taxon>
        <taxon>Embryophyta</taxon>
        <taxon>Tracheophyta</taxon>
        <taxon>Spermatophyta</taxon>
        <taxon>Magnoliopsida</taxon>
        <taxon>Liliopsida</taxon>
        <taxon>Poales</taxon>
        <taxon>Poaceae</taxon>
        <taxon>PACMAD clade</taxon>
        <taxon>Arundinoideae</taxon>
        <taxon>Arundineae</taxon>
        <taxon>Arundo</taxon>
    </lineage>
</organism>
<reference evidence="1" key="2">
    <citation type="journal article" date="2015" name="Data Brief">
        <title>Shoot transcriptome of the giant reed, Arundo donax.</title>
        <authorList>
            <person name="Barrero R.A."/>
            <person name="Guerrero F.D."/>
            <person name="Moolhuijzen P."/>
            <person name="Goolsby J.A."/>
            <person name="Tidwell J."/>
            <person name="Bellgard S.E."/>
            <person name="Bellgard M.I."/>
        </authorList>
    </citation>
    <scope>NUCLEOTIDE SEQUENCE</scope>
    <source>
        <tissue evidence="1">Shoot tissue taken approximately 20 cm above the soil surface</tissue>
    </source>
</reference>
<evidence type="ECO:0000313" key="1">
    <source>
        <dbReference type="EMBL" id="JAE22682.1"/>
    </source>
</evidence>
<dbReference type="EMBL" id="GBRH01175214">
    <property type="protein sequence ID" value="JAE22682.1"/>
    <property type="molecule type" value="Transcribed_RNA"/>
</dbReference>